<dbReference type="Pfam" id="PF00001">
    <property type="entry name" value="7tm_1"/>
    <property type="match status" value="1"/>
</dbReference>
<evidence type="ECO:0000313" key="14">
    <source>
        <dbReference type="EMBL" id="RXN14145.1"/>
    </source>
</evidence>
<dbReference type="GO" id="GO:0006954">
    <property type="term" value="P:inflammatory response"/>
    <property type="evidence" value="ECO:0007669"/>
    <property type="project" value="TreeGrafter"/>
</dbReference>
<dbReference type="PROSITE" id="PS50262">
    <property type="entry name" value="G_PROTEIN_RECEP_F1_2"/>
    <property type="match status" value="1"/>
</dbReference>
<comment type="caution">
    <text evidence="14">The sequence shown here is derived from an EMBL/GenBank/DDBJ whole genome shotgun (WGS) entry which is preliminary data.</text>
</comment>
<evidence type="ECO:0000256" key="1">
    <source>
        <dbReference type="ARBA" id="ARBA00004651"/>
    </source>
</evidence>
<sequence>MTLKVEGDPGYGSVSAGGRFTDLDSSESVPLLIPDIQQRQHVWKPLSKEELLKCAGGPGWKKFRSRLVLCFWFGWLIMLGTAVAIIIQTPRMESPSLHWWQRDVFYRLQPALFMDVDSDEVSRISRVSEHLPYLKSLGAGAVILEGLFRHDISPTNLTEIDQNLGTLPQFTQLITESRKAGVRVVLDLCELDLFEQESGNETDVSSGPSEHIQYSLKYWLEHGVSGFGICDTDTAFSAKTLMEWNVLMQEFNSQDDERILMVRQTGNTLPALNASSIVVNGSLVELVIKSLIPPSHHPLSPAEVAEAMEASLQKPQGDWPSWTVGGGVPWELQRAILVLIMTLPGTPIIKYGDEVNPVQILKEKELRVFHDRQSFHCPIPVPGLRVQGQDHLNMVSNKSCENITNIDVNGNPVMSTVMFIAGVVGNLIALAILGVHQKERRTKSSVFCILVTGLALTDLLGTCLLSPPVFICYAQRKSLVGLMGNRWLCGLFAFAMTFFGLASMLILCAMAVERCLAISHPYFYSKHVRRSFAKIVLFLIYLFTFMFCLLPFFGYGRHKQYCPGTWCFIKMEAEGESEDEERRTLVFSLSYAVLMALLIAIVFLCNGSVIVTLCHMHRSQLTRRGSVVSAGRKRRLSTWFGQGEEEMDHLLLLACMTFIFVICSLPLTICGFVNAISPVGNDKQNLMAFRFSAFNPILDPWIFIIFRKAVFHHIRAFFRCCFPREAVKTTAQNSLAFPMEAGDAKHSASIQSKIYCSLPQ</sequence>
<dbReference type="SUPFAM" id="SSF81321">
    <property type="entry name" value="Family A G protein-coupled receptor-like"/>
    <property type="match status" value="1"/>
</dbReference>
<evidence type="ECO:0000313" key="15">
    <source>
        <dbReference type="Proteomes" id="UP000290572"/>
    </source>
</evidence>
<evidence type="ECO:0000256" key="6">
    <source>
        <dbReference type="ARBA" id="ARBA00023136"/>
    </source>
</evidence>
<keyword evidence="15" id="KW-1185">Reference proteome</keyword>
<proteinExistence type="inferred from homology"/>
<dbReference type="GO" id="GO:0005975">
    <property type="term" value="P:carbohydrate metabolic process"/>
    <property type="evidence" value="ECO:0007669"/>
    <property type="project" value="InterPro"/>
</dbReference>
<dbReference type="InterPro" id="IPR008365">
    <property type="entry name" value="Prostanoid_rcpt"/>
</dbReference>
<feature type="transmembrane region" description="Helical" evidence="12">
    <location>
        <begin position="650"/>
        <end position="676"/>
    </location>
</feature>
<dbReference type="GO" id="GO:0016501">
    <property type="term" value="F:prostacyclin receptor activity"/>
    <property type="evidence" value="ECO:0007669"/>
    <property type="project" value="TreeGrafter"/>
</dbReference>
<keyword evidence="5 11" id="KW-0297">G-protein coupled receptor</keyword>
<accession>A0A498M9E9</accession>
<keyword evidence="7" id="KW-1015">Disulfide bond</keyword>
<dbReference type="SUPFAM" id="SSF51445">
    <property type="entry name" value="(Trans)glycosidases"/>
    <property type="match status" value="1"/>
</dbReference>
<dbReference type="InterPro" id="IPR000276">
    <property type="entry name" value="GPCR_Rhodpsn"/>
</dbReference>
<dbReference type="InterPro" id="IPR031984">
    <property type="entry name" value="SLC3A2_N"/>
</dbReference>
<dbReference type="EMBL" id="QBIY01012919">
    <property type="protein sequence ID" value="RXN14145.1"/>
    <property type="molecule type" value="Genomic_DNA"/>
</dbReference>
<feature type="transmembrane region" description="Helical" evidence="12">
    <location>
        <begin position="67"/>
        <end position="87"/>
    </location>
</feature>
<gene>
    <name evidence="14" type="ORF">ROHU_009192</name>
</gene>
<feature type="transmembrane region" description="Helical" evidence="12">
    <location>
        <begin position="532"/>
        <end position="553"/>
    </location>
</feature>
<keyword evidence="10 11" id="KW-0807">Transducer</keyword>
<keyword evidence="8 11" id="KW-0675">Receptor</keyword>
<feature type="transmembrane region" description="Helical" evidence="12">
    <location>
        <begin position="491"/>
        <end position="512"/>
    </location>
</feature>
<protein>
    <submittedName>
        <fullName evidence="14">Prostacyclin receptor</fullName>
    </submittedName>
</protein>
<keyword evidence="2" id="KW-1003">Cell membrane</keyword>
<name>A0A498M9E9_LABRO</name>
<evidence type="ECO:0000256" key="11">
    <source>
        <dbReference type="RuleBase" id="RU000688"/>
    </source>
</evidence>
<dbReference type="Pfam" id="PF16028">
    <property type="entry name" value="SLC3A2_N"/>
    <property type="match status" value="1"/>
</dbReference>
<dbReference type="PROSITE" id="PS00237">
    <property type="entry name" value="G_PROTEIN_RECEP_F1_1"/>
    <property type="match status" value="1"/>
</dbReference>
<dbReference type="PRINTS" id="PR00856">
    <property type="entry name" value="PRSTNOIDIPR"/>
</dbReference>
<dbReference type="Pfam" id="PF00128">
    <property type="entry name" value="Alpha-amylase"/>
    <property type="match status" value="1"/>
</dbReference>
<keyword evidence="6 12" id="KW-0472">Membrane</keyword>
<reference evidence="14 15" key="1">
    <citation type="submission" date="2018-03" db="EMBL/GenBank/DDBJ databases">
        <title>Draft genome sequence of Rohu Carp (Labeo rohita).</title>
        <authorList>
            <person name="Das P."/>
            <person name="Kushwaha B."/>
            <person name="Joshi C.G."/>
            <person name="Kumar D."/>
            <person name="Nagpure N.S."/>
            <person name="Sahoo L."/>
            <person name="Das S.P."/>
            <person name="Bit A."/>
            <person name="Patnaik S."/>
            <person name="Meher P.K."/>
            <person name="Jayasankar P."/>
            <person name="Koringa P.G."/>
            <person name="Patel N.V."/>
            <person name="Hinsu A.T."/>
            <person name="Kumar R."/>
            <person name="Pandey M."/>
            <person name="Agarwal S."/>
            <person name="Srivastava S."/>
            <person name="Singh M."/>
            <person name="Iquebal M.A."/>
            <person name="Jaiswal S."/>
            <person name="Angadi U.B."/>
            <person name="Kumar N."/>
            <person name="Raza M."/>
            <person name="Shah T.M."/>
            <person name="Rai A."/>
            <person name="Jena J.K."/>
        </authorList>
    </citation>
    <scope>NUCLEOTIDE SEQUENCE [LARGE SCALE GENOMIC DNA]</scope>
    <source>
        <strain evidence="14">DASCIFA01</strain>
        <tissue evidence="14">Testis</tissue>
    </source>
</reference>
<dbReference type="GO" id="GO:0007189">
    <property type="term" value="P:adenylate cyclase-activating G protein-coupled receptor signaling pathway"/>
    <property type="evidence" value="ECO:0007669"/>
    <property type="project" value="TreeGrafter"/>
</dbReference>
<feature type="transmembrane region" description="Helical" evidence="12">
    <location>
        <begin position="589"/>
        <end position="614"/>
    </location>
</feature>
<evidence type="ECO:0000256" key="5">
    <source>
        <dbReference type="ARBA" id="ARBA00023040"/>
    </source>
</evidence>
<comment type="subcellular location">
    <subcellularLocation>
        <location evidence="1">Cell membrane</location>
        <topology evidence="1">Multi-pass membrane protein</topology>
    </subcellularLocation>
</comment>
<dbReference type="GO" id="GO:0007204">
    <property type="term" value="P:positive regulation of cytosolic calcium ion concentration"/>
    <property type="evidence" value="ECO:0007669"/>
    <property type="project" value="TreeGrafter"/>
</dbReference>
<evidence type="ECO:0000256" key="7">
    <source>
        <dbReference type="ARBA" id="ARBA00023157"/>
    </source>
</evidence>
<evidence type="ECO:0000256" key="12">
    <source>
        <dbReference type="SAM" id="Phobius"/>
    </source>
</evidence>
<dbReference type="AlphaFoldDB" id="A0A498M9E9"/>
<evidence type="ECO:0000256" key="9">
    <source>
        <dbReference type="ARBA" id="ARBA00023180"/>
    </source>
</evidence>
<dbReference type="InterPro" id="IPR017452">
    <property type="entry name" value="GPCR_Rhodpsn_7TM"/>
</dbReference>
<dbReference type="InterPro" id="IPR006047">
    <property type="entry name" value="GH13_cat_dom"/>
</dbReference>
<dbReference type="PRINTS" id="PR01788">
    <property type="entry name" value="PROSTANOIDR"/>
</dbReference>
<feature type="transmembrane region" description="Helical" evidence="12">
    <location>
        <begin position="688"/>
        <end position="706"/>
    </location>
</feature>
<evidence type="ECO:0000256" key="2">
    <source>
        <dbReference type="ARBA" id="ARBA00022475"/>
    </source>
</evidence>
<feature type="transmembrane region" description="Helical" evidence="12">
    <location>
        <begin position="447"/>
        <end position="471"/>
    </location>
</feature>
<keyword evidence="3 11" id="KW-0812">Transmembrane</keyword>
<dbReference type="STRING" id="84645.A0A498M9E9"/>
<dbReference type="InterPro" id="IPR000370">
    <property type="entry name" value="Prostglndn_IP_rcpt"/>
</dbReference>
<dbReference type="Gene3D" id="1.20.1070.10">
    <property type="entry name" value="Rhodopsin 7-helix transmembrane proteins"/>
    <property type="match status" value="1"/>
</dbReference>
<evidence type="ECO:0000259" key="13">
    <source>
        <dbReference type="PROSITE" id="PS50262"/>
    </source>
</evidence>
<keyword evidence="9" id="KW-0325">Glycoprotein</keyword>
<feature type="domain" description="G-protein coupled receptors family 1 profile" evidence="13">
    <location>
        <begin position="425"/>
        <end position="703"/>
    </location>
</feature>
<dbReference type="PANTHER" id="PTHR11866:SF7">
    <property type="entry name" value="PROSTACYCLIN RECEPTOR"/>
    <property type="match status" value="1"/>
</dbReference>
<feature type="transmembrane region" description="Helical" evidence="12">
    <location>
        <begin position="413"/>
        <end position="435"/>
    </location>
</feature>
<dbReference type="Gene3D" id="3.20.20.80">
    <property type="entry name" value="Glycosidases"/>
    <property type="match status" value="1"/>
</dbReference>
<keyword evidence="4 12" id="KW-1133">Transmembrane helix</keyword>
<evidence type="ECO:0000256" key="10">
    <source>
        <dbReference type="ARBA" id="ARBA00023224"/>
    </source>
</evidence>
<dbReference type="GO" id="GO:0048662">
    <property type="term" value="P:negative regulation of smooth muscle cell proliferation"/>
    <property type="evidence" value="ECO:0007669"/>
    <property type="project" value="TreeGrafter"/>
</dbReference>
<organism evidence="14 15">
    <name type="scientific">Labeo rohita</name>
    <name type="common">Indian major carp</name>
    <name type="synonym">Cyprinus rohita</name>
    <dbReference type="NCBI Taxonomy" id="84645"/>
    <lineage>
        <taxon>Eukaryota</taxon>
        <taxon>Metazoa</taxon>
        <taxon>Chordata</taxon>
        <taxon>Craniata</taxon>
        <taxon>Vertebrata</taxon>
        <taxon>Euteleostomi</taxon>
        <taxon>Actinopterygii</taxon>
        <taxon>Neopterygii</taxon>
        <taxon>Teleostei</taxon>
        <taxon>Ostariophysi</taxon>
        <taxon>Cypriniformes</taxon>
        <taxon>Cyprinidae</taxon>
        <taxon>Labeoninae</taxon>
        <taxon>Labeonini</taxon>
        <taxon>Labeo</taxon>
    </lineage>
</organism>
<dbReference type="PANTHER" id="PTHR11866">
    <property type="entry name" value="G-PROTEIN COUPLED RECEPTOR FAMILY 1 MEMBER"/>
    <property type="match status" value="1"/>
</dbReference>
<comment type="similarity">
    <text evidence="11">Belongs to the G-protein coupled receptor 1 family.</text>
</comment>
<evidence type="ECO:0000256" key="8">
    <source>
        <dbReference type="ARBA" id="ARBA00023170"/>
    </source>
</evidence>
<dbReference type="CDD" id="cd15141">
    <property type="entry name" value="7tmA_PGI2"/>
    <property type="match status" value="1"/>
</dbReference>
<dbReference type="Proteomes" id="UP000290572">
    <property type="component" value="Unassembled WGS sequence"/>
</dbReference>
<dbReference type="FunFam" id="1.20.1070.10:FF:000175">
    <property type="entry name" value="Prostaglandin D2 receptor"/>
    <property type="match status" value="1"/>
</dbReference>
<evidence type="ECO:0000256" key="3">
    <source>
        <dbReference type="ARBA" id="ARBA00022692"/>
    </source>
</evidence>
<dbReference type="InterPro" id="IPR017853">
    <property type="entry name" value="GH"/>
</dbReference>
<evidence type="ECO:0000256" key="4">
    <source>
        <dbReference type="ARBA" id="ARBA00022989"/>
    </source>
</evidence>
<dbReference type="GO" id="GO:0005886">
    <property type="term" value="C:plasma membrane"/>
    <property type="evidence" value="ECO:0007669"/>
    <property type="project" value="UniProtKB-SubCell"/>
</dbReference>
<dbReference type="PRINTS" id="PR00237">
    <property type="entry name" value="GPCRRHODOPSN"/>
</dbReference>